<keyword evidence="5" id="KW-1185">Reference proteome</keyword>
<dbReference type="Pfam" id="PF12833">
    <property type="entry name" value="HTH_18"/>
    <property type="match status" value="1"/>
</dbReference>
<dbReference type="PANTHER" id="PTHR47893:SF1">
    <property type="entry name" value="REGULATORY PROTEIN PCHR"/>
    <property type="match status" value="1"/>
</dbReference>
<dbReference type="GO" id="GO:0003700">
    <property type="term" value="F:DNA-binding transcription factor activity"/>
    <property type="evidence" value="ECO:0007669"/>
    <property type="project" value="InterPro"/>
</dbReference>
<sequence length="319" mass="37008">MIILEGDEKNAFNFFSQLQQQYGGTWDGEELLIDNEDFGFVNSVSYSFLGNINIGVTSLNLKKGFIYNNKNGQDADFIGIRIGFTGKFEAENSLNHANRECIYIYNGNQEFSIKSEKDSPLKWVFIRFPKDKFHLLADDSDTVITKLMDNKMPWFYYSSLLPEINVLVNDIFNVMHQKDIRRGIFLGKAIEILTMFKRVLETNNQKHIAFNIHPSDIKEMVTLKDHLLIDYAVQPNLKTLSEDVGMSLSKLHRTFKKVYGMPILQFFNKHRIEEADRLIRNTDRSFVDISDALGYTHLSHMSRTYKKHFGYSPSDVKKV</sequence>
<accession>A0A3S9PAU0</accession>
<evidence type="ECO:0000313" key="4">
    <source>
        <dbReference type="EMBL" id="AZQ65324.1"/>
    </source>
</evidence>
<name>A0A3S9PAU0_9BACT</name>
<reference evidence="4 5" key="1">
    <citation type="submission" date="2018-12" db="EMBL/GenBank/DDBJ databases">
        <title>Flammeovirga pectinis sp. nov., isolated from the gut of the Korean scallop, Patinopecten yessoensis.</title>
        <authorList>
            <person name="Bae J.-W."/>
            <person name="Jeong Y.-S."/>
            <person name="Kang W."/>
        </authorList>
    </citation>
    <scope>NUCLEOTIDE SEQUENCE [LARGE SCALE GENOMIC DNA]</scope>
    <source>
        <strain evidence="4 5">L12M1</strain>
    </source>
</reference>
<dbReference type="GO" id="GO:0043565">
    <property type="term" value="F:sequence-specific DNA binding"/>
    <property type="evidence" value="ECO:0007669"/>
    <property type="project" value="InterPro"/>
</dbReference>
<proteinExistence type="predicted"/>
<dbReference type="InterPro" id="IPR018060">
    <property type="entry name" value="HTH_AraC"/>
</dbReference>
<evidence type="ECO:0000313" key="5">
    <source>
        <dbReference type="Proteomes" id="UP000267268"/>
    </source>
</evidence>
<dbReference type="EMBL" id="CP034563">
    <property type="protein sequence ID" value="AZQ65324.1"/>
    <property type="molecule type" value="Genomic_DNA"/>
</dbReference>
<dbReference type="AlphaFoldDB" id="A0A3S9PAU0"/>
<evidence type="ECO:0000256" key="1">
    <source>
        <dbReference type="ARBA" id="ARBA00023015"/>
    </source>
</evidence>
<protein>
    <submittedName>
        <fullName evidence="4">AraC family transcriptional regulator</fullName>
    </submittedName>
</protein>
<dbReference type="PANTHER" id="PTHR47893">
    <property type="entry name" value="REGULATORY PROTEIN PCHR"/>
    <property type="match status" value="1"/>
</dbReference>
<feature type="domain" description="HTH araC/xylS-type" evidence="3">
    <location>
        <begin position="236"/>
        <end position="319"/>
    </location>
</feature>
<dbReference type="KEGG" id="fll:EI427_24225"/>
<dbReference type="InterPro" id="IPR009057">
    <property type="entry name" value="Homeodomain-like_sf"/>
</dbReference>
<dbReference type="RefSeq" id="WP_126619931.1">
    <property type="nucleotide sequence ID" value="NZ_CP034563.1"/>
</dbReference>
<dbReference type="OrthoDB" id="1156172at2"/>
<dbReference type="PROSITE" id="PS01124">
    <property type="entry name" value="HTH_ARAC_FAMILY_2"/>
    <property type="match status" value="1"/>
</dbReference>
<dbReference type="SMART" id="SM00342">
    <property type="entry name" value="HTH_ARAC"/>
    <property type="match status" value="1"/>
</dbReference>
<dbReference type="SUPFAM" id="SSF46689">
    <property type="entry name" value="Homeodomain-like"/>
    <property type="match status" value="1"/>
</dbReference>
<keyword evidence="2" id="KW-0804">Transcription</keyword>
<dbReference type="Proteomes" id="UP000267268">
    <property type="component" value="Chromosome 2"/>
</dbReference>
<evidence type="ECO:0000259" key="3">
    <source>
        <dbReference type="PROSITE" id="PS01124"/>
    </source>
</evidence>
<dbReference type="InterPro" id="IPR053142">
    <property type="entry name" value="PchR_regulatory_protein"/>
</dbReference>
<dbReference type="Gene3D" id="1.10.10.60">
    <property type="entry name" value="Homeodomain-like"/>
    <property type="match status" value="1"/>
</dbReference>
<gene>
    <name evidence="4" type="ORF">EI427_24225</name>
</gene>
<keyword evidence="1" id="KW-0805">Transcription regulation</keyword>
<organism evidence="4 5">
    <name type="scientific">Flammeovirga pectinis</name>
    <dbReference type="NCBI Taxonomy" id="2494373"/>
    <lineage>
        <taxon>Bacteria</taxon>
        <taxon>Pseudomonadati</taxon>
        <taxon>Bacteroidota</taxon>
        <taxon>Cytophagia</taxon>
        <taxon>Cytophagales</taxon>
        <taxon>Flammeovirgaceae</taxon>
        <taxon>Flammeovirga</taxon>
    </lineage>
</organism>
<evidence type="ECO:0000256" key="2">
    <source>
        <dbReference type="ARBA" id="ARBA00023163"/>
    </source>
</evidence>